<dbReference type="InterPro" id="IPR004482">
    <property type="entry name" value="Mg_chelat-rel"/>
</dbReference>
<dbReference type="InterPro" id="IPR027417">
    <property type="entry name" value="P-loop_NTPase"/>
</dbReference>
<reference evidence="3" key="1">
    <citation type="submission" date="2020-07" db="EMBL/GenBank/DDBJ databases">
        <title>Huge and variable diversity of episymbiotic CPR bacteria and DPANN archaea in groundwater ecosystems.</title>
        <authorList>
            <person name="He C.Y."/>
            <person name="Keren R."/>
            <person name="Whittaker M."/>
            <person name="Farag I.F."/>
            <person name="Doudna J."/>
            <person name="Cate J.H.D."/>
            <person name="Banfield J.F."/>
        </authorList>
    </citation>
    <scope>NUCLEOTIDE SEQUENCE</scope>
    <source>
        <strain evidence="3">NC_groundwater_1860_Pr3_B-0.1um_51_7</strain>
    </source>
</reference>
<evidence type="ECO:0000313" key="3">
    <source>
        <dbReference type="EMBL" id="MBI5078713.1"/>
    </source>
</evidence>
<feature type="domain" description="AAA+ ATPase" evidence="2">
    <location>
        <begin position="213"/>
        <end position="396"/>
    </location>
</feature>
<accession>A0A9D6UKX5</accession>
<dbReference type="Gene3D" id="3.30.230.10">
    <property type="match status" value="1"/>
</dbReference>
<comment type="caution">
    <text evidence="3">The sequence shown here is derived from an EMBL/GenBank/DDBJ whole genome shotgun (WGS) entry which is preliminary data.</text>
</comment>
<dbReference type="InterPro" id="IPR014721">
    <property type="entry name" value="Ribsml_uS5_D2-typ_fold_subgr"/>
</dbReference>
<sequence length="510" mass="55248">MLVKIGSAVLHGLDAYMVAVEVDSVRGLPGLAIVGLPDAAVRESRDRVRFAIENSGFEFPPGYFTVNLAPADIRKEGPMYDLPIAIGILSSSQQVSQKHISGTIILGELSLDGGIRPVEGVLPVCIAAKREGMKRVMAAAGNADEAALVEGLEVIPVGSLGCAVEFLNGQKEIIPHKIDMTSLFGGEPDYGIDFAEVKGQGHVKRALEVAAAGGHNALLVGSPGSGKTMLARRIPTILPLLSVEEALEVTKLYSVTGLLSSKGSLITIRPFRSPHHTTSDVGIIGGGRIPRPGEVSLSHLGVLFLDEFPEFEREVLEVLRQPLEDGKVTISRAHSTITYPAEFMLVAAMNPCPCGNYMDSLRACTCPPYKVQRYWGKLSGPLLDRIDLHIEVPRLKKEELLRQPEGEPSGTIRARVSAARRIQQMRFKGSGVHCNARMTPRQVKEFCVLDKEAEELLKSAILHLQLSGRAYDRILKVSRTIADIDGAQAIQARHMAEAAQYRQLDLRGGE</sequence>
<proteinExistence type="inferred from homology"/>
<dbReference type="Pfam" id="PF13335">
    <property type="entry name" value="Mg_chelatase_C"/>
    <property type="match status" value="1"/>
</dbReference>
<dbReference type="Pfam" id="PF13541">
    <property type="entry name" value="ChlI"/>
    <property type="match status" value="1"/>
</dbReference>
<dbReference type="NCBIfam" id="TIGR00368">
    <property type="entry name" value="YifB family Mg chelatase-like AAA ATPase"/>
    <property type="match status" value="1"/>
</dbReference>
<dbReference type="PANTHER" id="PTHR32039:SF7">
    <property type="entry name" value="COMPETENCE PROTEIN COMM"/>
    <property type="match status" value="1"/>
</dbReference>
<organism evidence="3 4">
    <name type="scientific">Candidatus Saganbacteria bacterium</name>
    <dbReference type="NCBI Taxonomy" id="2575572"/>
    <lineage>
        <taxon>Bacteria</taxon>
        <taxon>Bacillati</taxon>
        <taxon>Saganbacteria</taxon>
    </lineage>
</organism>
<dbReference type="InterPro" id="IPR003593">
    <property type="entry name" value="AAA+_ATPase"/>
</dbReference>
<evidence type="ECO:0000256" key="1">
    <source>
        <dbReference type="ARBA" id="ARBA00006354"/>
    </source>
</evidence>
<evidence type="ECO:0000259" key="2">
    <source>
        <dbReference type="SMART" id="SM00382"/>
    </source>
</evidence>
<dbReference type="SUPFAM" id="SSF54211">
    <property type="entry name" value="Ribosomal protein S5 domain 2-like"/>
    <property type="match status" value="1"/>
</dbReference>
<dbReference type="SUPFAM" id="SSF52540">
    <property type="entry name" value="P-loop containing nucleoside triphosphate hydrolases"/>
    <property type="match status" value="1"/>
</dbReference>
<dbReference type="InterPro" id="IPR000523">
    <property type="entry name" value="Mg_chelatse_chII-like_cat_dom"/>
</dbReference>
<dbReference type="InterPro" id="IPR020568">
    <property type="entry name" value="Ribosomal_Su5_D2-typ_SF"/>
</dbReference>
<gene>
    <name evidence="3" type="ORF">HZB08_01655</name>
</gene>
<comment type="similarity">
    <text evidence="1">Belongs to the Mg-chelatase subunits D/I family. ComM subfamily.</text>
</comment>
<dbReference type="AlphaFoldDB" id="A0A9D6UKX5"/>
<dbReference type="InterPro" id="IPR025158">
    <property type="entry name" value="Mg_chelat-rel_C"/>
</dbReference>
<dbReference type="Pfam" id="PF01078">
    <property type="entry name" value="Mg_chelatase"/>
    <property type="match status" value="1"/>
</dbReference>
<dbReference type="GO" id="GO:0005524">
    <property type="term" value="F:ATP binding"/>
    <property type="evidence" value="ECO:0007669"/>
    <property type="project" value="InterPro"/>
</dbReference>
<dbReference type="SMART" id="SM00382">
    <property type="entry name" value="AAA"/>
    <property type="match status" value="1"/>
</dbReference>
<dbReference type="Proteomes" id="UP000808761">
    <property type="component" value="Unassembled WGS sequence"/>
</dbReference>
<dbReference type="Gene3D" id="3.40.50.300">
    <property type="entry name" value="P-loop containing nucleotide triphosphate hydrolases"/>
    <property type="match status" value="1"/>
</dbReference>
<dbReference type="PANTHER" id="PTHR32039">
    <property type="entry name" value="MAGNESIUM-CHELATASE SUBUNIT CHLI"/>
    <property type="match status" value="1"/>
</dbReference>
<protein>
    <submittedName>
        <fullName evidence="3">YifB family Mg chelatase-like AAA ATPase</fullName>
    </submittedName>
</protein>
<dbReference type="InterPro" id="IPR045006">
    <property type="entry name" value="CHLI-like"/>
</dbReference>
<name>A0A9D6UKX5_UNCSA</name>
<dbReference type="EMBL" id="JACRKR010000084">
    <property type="protein sequence ID" value="MBI5078713.1"/>
    <property type="molecule type" value="Genomic_DNA"/>
</dbReference>
<evidence type="ECO:0000313" key="4">
    <source>
        <dbReference type="Proteomes" id="UP000808761"/>
    </source>
</evidence>